<organism evidence="2 3">
    <name type="scientific">Kinneretia aquatilis</name>
    <dbReference type="NCBI Taxonomy" id="2070761"/>
    <lineage>
        <taxon>Bacteria</taxon>
        <taxon>Pseudomonadati</taxon>
        <taxon>Pseudomonadota</taxon>
        <taxon>Betaproteobacteria</taxon>
        <taxon>Burkholderiales</taxon>
        <taxon>Sphaerotilaceae</taxon>
        <taxon>Roseateles</taxon>
    </lineage>
</organism>
<evidence type="ECO:0000256" key="1">
    <source>
        <dbReference type="SAM" id="MobiDB-lite"/>
    </source>
</evidence>
<dbReference type="InterPro" id="IPR011047">
    <property type="entry name" value="Quinoprotein_ADH-like_sf"/>
</dbReference>
<gene>
    <name evidence="2" type="ORF">C1O66_16955</name>
</gene>
<accession>A0A2N8L019</accession>
<keyword evidence="3" id="KW-1185">Reference proteome</keyword>
<name>A0A2N8L019_9BURK</name>
<proteinExistence type="predicted"/>
<reference evidence="2 3" key="1">
    <citation type="submission" date="2018-01" db="EMBL/GenBank/DDBJ databases">
        <title>Draft genome sequence of Paucibacter aquatile CR182 isolated from freshwater of the Nakdong River.</title>
        <authorList>
            <person name="Choi A."/>
            <person name="Chung E.J."/>
        </authorList>
    </citation>
    <scope>NUCLEOTIDE SEQUENCE [LARGE SCALE GENOMIC DNA]</scope>
    <source>
        <strain evidence="2 3">CR182</strain>
    </source>
</reference>
<dbReference type="SUPFAM" id="SSF50998">
    <property type="entry name" value="Quinoprotein alcohol dehydrogenase-like"/>
    <property type="match status" value="1"/>
</dbReference>
<feature type="region of interest" description="Disordered" evidence="1">
    <location>
        <begin position="36"/>
        <end position="103"/>
    </location>
</feature>
<dbReference type="AlphaFoldDB" id="A0A2N8L019"/>
<sequence>MTDRTPNDRQPLVEPAPCPRPQRRQILLGASLAGLLQACGGGGGGGEAPVPPPSPTPAPPAPTPPAPTPPAPTPPAPTPPAPSPGSAPFWASYGGNAQHQAQTRIATQPLQRIVWSTPVDLAPPYRAGGFLLIHYGTPVISGGNTVLVPVKTTSAGDFEVQARKASDGSLLWTLKSDYLLPASSWTPSWNIGLDIKGRLFAPAAGGRLLIRDGVDSASGTVQTLAFYGNASFEADSASYRDKLRINTPLTLDGQGTVFFGFTTKAGAPGGLKGGIVRMAADGQALWKSAAELSGDAAMFQTAMNAAPALSLDEKTLYIAVNSDPAISSMQTGYLLALDASTLTLKAKQRLINPATDLPARLSDSATASPTVGPDGDVFYGVLENTRTDHNGRGWLLHFNADLSQLKTPGSFGWDDTPSIVPAGAVPSYAGASSYLLLVKYNNYYGIGSGDGQNKMAVLDPQASQTDPINASVTVMKEVLTIVGPTADADTPGGVREWCVNTAVIDVKGQSALVNNEDGVLYRWDFVNNRFSESVKLNAGIGQAYTPTVAGPDGLVYSINGAQLHAVGR</sequence>
<evidence type="ECO:0000313" key="2">
    <source>
        <dbReference type="EMBL" id="PND39047.1"/>
    </source>
</evidence>
<dbReference type="EMBL" id="POSP01000003">
    <property type="protein sequence ID" value="PND39047.1"/>
    <property type="molecule type" value="Genomic_DNA"/>
</dbReference>
<feature type="region of interest" description="Disordered" evidence="1">
    <location>
        <begin position="1"/>
        <end position="23"/>
    </location>
</feature>
<dbReference type="OrthoDB" id="7533321at2"/>
<evidence type="ECO:0000313" key="3">
    <source>
        <dbReference type="Proteomes" id="UP000235916"/>
    </source>
</evidence>
<dbReference type="Proteomes" id="UP000235916">
    <property type="component" value="Unassembled WGS sequence"/>
</dbReference>
<comment type="caution">
    <text evidence="2">The sequence shown here is derived from an EMBL/GenBank/DDBJ whole genome shotgun (WGS) entry which is preliminary data.</text>
</comment>
<evidence type="ECO:0008006" key="4">
    <source>
        <dbReference type="Google" id="ProtNLM"/>
    </source>
</evidence>
<dbReference type="RefSeq" id="WP_102768965.1">
    <property type="nucleotide sequence ID" value="NZ_POSP01000003.1"/>
</dbReference>
<protein>
    <recommendedName>
        <fullName evidence="4">Pyrrolo-quinoline quinone</fullName>
    </recommendedName>
</protein>
<feature type="compositionally biased region" description="Pro residues" evidence="1">
    <location>
        <begin position="49"/>
        <end position="85"/>
    </location>
</feature>